<evidence type="ECO:0000256" key="2">
    <source>
        <dbReference type="ARBA" id="ARBA00022741"/>
    </source>
</evidence>
<dbReference type="InterPro" id="IPR005034">
    <property type="entry name" value="Dicer_dimerisation"/>
</dbReference>
<feature type="region of interest" description="Disordered" evidence="6">
    <location>
        <begin position="99"/>
        <end position="119"/>
    </location>
</feature>
<gene>
    <name evidence="8" type="ORF">M231_05161</name>
</gene>
<dbReference type="Pfam" id="PF03368">
    <property type="entry name" value="Dicer_dimer"/>
    <property type="match status" value="1"/>
</dbReference>
<dbReference type="AlphaFoldDB" id="A0A4Q1BIS5"/>
<evidence type="ECO:0000256" key="4">
    <source>
        <dbReference type="ARBA" id="ARBA00022806"/>
    </source>
</evidence>
<dbReference type="InParanoid" id="A0A4Q1BIS5"/>
<feature type="domain" description="RNase III" evidence="7">
    <location>
        <begin position="547"/>
        <end position="698"/>
    </location>
</feature>
<evidence type="ECO:0000313" key="8">
    <source>
        <dbReference type="EMBL" id="RXK37536.1"/>
    </source>
</evidence>
<dbReference type="CDD" id="cd00593">
    <property type="entry name" value="RIBOc"/>
    <property type="match status" value="1"/>
</dbReference>
<comment type="caution">
    <text evidence="8">The sequence shown here is derived from an EMBL/GenBank/DDBJ whole genome shotgun (WGS) entry which is preliminary data.</text>
</comment>
<dbReference type="PANTHER" id="PTHR14950:SF37">
    <property type="entry name" value="ENDORIBONUCLEASE DICER"/>
    <property type="match status" value="1"/>
</dbReference>
<dbReference type="STRING" id="5217.A0A4Q1BIS5"/>
<dbReference type="GO" id="GO:0005737">
    <property type="term" value="C:cytoplasm"/>
    <property type="evidence" value="ECO:0007669"/>
    <property type="project" value="TreeGrafter"/>
</dbReference>
<proteinExistence type="predicted"/>
<keyword evidence="1" id="KW-0677">Repeat</keyword>
<sequence length="1021" mass="114299">MSDLKVSSSSSSSRGTKRKVSLLDSPSSSSRHTSVSHSTPTVSTKASSRSVISSTPYSDILTMTNAGSFLARYLQSFRLPPQAIRPTYTFSKTEVHFPPPPIKKVAEGQDDEDPSPSVRTESWLHCTVELPEACGGTMKMTSKPHPGPRPAKRAAVLELVQQLIDEGKIDLETISRKLVVSESNINPGLSEEPQEAIPGNKESNSVDDEIGGTSEHRGVTCNERWKAMKASLGDAIPPKSGMSAFGVLGMAQYPYHSFAKFWEDNPPFTPDNLHVTIIHPRTVGDPEKDIFCRPLCLLTTRPVPLFESCHEFEIEIEREQNSSQRTQPAKIRLARSGKIIVKQEDLIAMFGFTQRVLRSVLNQNISGKLKKSKWLLAPLQPTPKITAGEREAGEEEKVTCDDIAWEDISTIDGELYSPIKLGDTSQLDQLVGSIVCQGAEFDKRYLITGVRTDLMPSSPDTKLPDKTIYDALYTDRKNKHRPLITEPLQPILEAEALHSARHGGFFSDIYSPVTSLVIPETMKRYCIPPDIYRAATMIPHLMPLLDNQLLAREMNTTLFGSLLQPDLALEALSSPGIVSDPLKSYERLEMLGDALLRLILTVDVHMKDTSESERQKERSIMLANSSLRVAAGRCGIVPYIRSKKPNVKDWMPINWKADPSGSQSCSSKRKEADTVMLGDKRPADVLEALIGAAYLSHDKSMPAAVKMLHHLTLPVVIDSWQTVIGSVKVSKSSRQAEGFMAAFQPKMSVLGYDFKDSSRADPVFSMSADREVRARFWRYRSLGDGILDFLVMDDIWHRYSTSLPGQLTHMHHSRLNDRALGAIVIDCGLADQIRDADVTTKERIKDFRRKMKAAQRKVDLGLLETNSSTREYWYNVPAYPTLSDHLDAVFGAIWEDSAYSFEAVKRIYETYVRPLQDEYCVGPTQHSTHAKAAWSFYLQHRPCTKCQIEARGVQDGEYTSAIICHDRELVQGQGSTREMADRRACEKFLDRIKEDEKWLDELCDCPAQRAKEKESTYTIQE</sequence>
<accession>A0A4Q1BIS5</accession>
<feature type="region of interest" description="Disordered" evidence="6">
    <location>
        <begin position="1"/>
        <end position="50"/>
    </location>
</feature>
<protein>
    <recommendedName>
        <fullName evidence="7">RNase III domain-containing protein</fullName>
    </recommendedName>
</protein>
<evidence type="ECO:0000256" key="5">
    <source>
        <dbReference type="ARBA" id="ARBA00022840"/>
    </source>
</evidence>
<evidence type="ECO:0000256" key="3">
    <source>
        <dbReference type="ARBA" id="ARBA00022801"/>
    </source>
</evidence>
<organism evidence="8 9">
    <name type="scientific">Tremella mesenterica</name>
    <name type="common">Jelly fungus</name>
    <dbReference type="NCBI Taxonomy" id="5217"/>
    <lineage>
        <taxon>Eukaryota</taxon>
        <taxon>Fungi</taxon>
        <taxon>Dikarya</taxon>
        <taxon>Basidiomycota</taxon>
        <taxon>Agaricomycotina</taxon>
        <taxon>Tremellomycetes</taxon>
        <taxon>Tremellales</taxon>
        <taxon>Tremellaceae</taxon>
        <taxon>Tremella</taxon>
    </lineage>
</organism>
<keyword evidence="2" id="KW-0547">Nucleotide-binding</keyword>
<evidence type="ECO:0000256" key="1">
    <source>
        <dbReference type="ARBA" id="ARBA00022737"/>
    </source>
</evidence>
<feature type="domain" description="RNase III" evidence="7">
    <location>
        <begin position="750"/>
        <end position="898"/>
    </location>
</feature>
<dbReference type="Pfam" id="PF00636">
    <property type="entry name" value="Ribonuclease_3"/>
    <property type="match status" value="2"/>
</dbReference>
<evidence type="ECO:0000256" key="6">
    <source>
        <dbReference type="SAM" id="MobiDB-lite"/>
    </source>
</evidence>
<dbReference type="SUPFAM" id="SSF69065">
    <property type="entry name" value="RNase III domain-like"/>
    <property type="match status" value="2"/>
</dbReference>
<dbReference type="GO" id="GO:0005524">
    <property type="term" value="F:ATP binding"/>
    <property type="evidence" value="ECO:0007669"/>
    <property type="project" value="UniProtKB-KW"/>
</dbReference>
<dbReference type="GO" id="GO:0004525">
    <property type="term" value="F:ribonuclease III activity"/>
    <property type="evidence" value="ECO:0007669"/>
    <property type="project" value="InterPro"/>
</dbReference>
<keyword evidence="9" id="KW-1185">Reference proteome</keyword>
<dbReference type="Proteomes" id="UP000289152">
    <property type="component" value="Unassembled WGS sequence"/>
</dbReference>
<dbReference type="InterPro" id="IPR036389">
    <property type="entry name" value="RNase_III_sf"/>
</dbReference>
<dbReference type="GO" id="GO:0030422">
    <property type="term" value="P:siRNA processing"/>
    <property type="evidence" value="ECO:0007669"/>
    <property type="project" value="TreeGrafter"/>
</dbReference>
<dbReference type="VEuPathDB" id="FungiDB:TREMEDRAFT_72820"/>
<name>A0A4Q1BIS5_TREME</name>
<dbReference type="OrthoDB" id="416741at2759"/>
<dbReference type="GO" id="GO:0003723">
    <property type="term" value="F:RNA binding"/>
    <property type="evidence" value="ECO:0007669"/>
    <property type="project" value="TreeGrafter"/>
</dbReference>
<dbReference type="EMBL" id="SDIL01000066">
    <property type="protein sequence ID" value="RXK37536.1"/>
    <property type="molecule type" value="Genomic_DNA"/>
</dbReference>
<evidence type="ECO:0000313" key="9">
    <source>
        <dbReference type="Proteomes" id="UP000289152"/>
    </source>
</evidence>
<reference evidence="8 9" key="1">
    <citation type="submission" date="2016-06" db="EMBL/GenBank/DDBJ databases">
        <title>Evolution of pathogenesis and genome organization in the Tremellales.</title>
        <authorList>
            <person name="Cuomo C."/>
            <person name="Litvintseva A."/>
            <person name="Heitman J."/>
            <person name="Chen Y."/>
            <person name="Sun S."/>
            <person name="Springer D."/>
            <person name="Dromer F."/>
            <person name="Young S."/>
            <person name="Zeng Q."/>
            <person name="Chapman S."/>
            <person name="Gujja S."/>
            <person name="Saif S."/>
            <person name="Birren B."/>
        </authorList>
    </citation>
    <scope>NUCLEOTIDE SEQUENCE [LARGE SCALE GENOMIC DNA]</scope>
    <source>
        <strain evidence="8 9">ATCC 28783</strain>
    </source>
</reference>
<dbReference type="InterPro" id="IPR000999">
    <property type="entry name" value="RNase_III_dom"/>
</dbReference>
<feature type="region of interest" description="Disordered" evidence="6">
    <location>
        <begin position="185"/>
        <end position="216"/>
    </location>
</feature>
<dbReference type="GO" id="GO:0004386">
    <property type="term" value="F:helicase activity"/>
    <property type="evidence" value="ECO:0007669"/>
    <property type="project" value="UniProtKB-KW"/>
</dbReference>
<keyword evidence="4" id="KW-0347">Helicase</keyword>
<evidence type="ECO:0000259" key="7">
    <source>
        <dbReference type="PROSITE" id="PS50142"/>
    </source>
</evidence>
<dbReference type="PROSITE" id="PS50142">
    <property type="entry name" value="RNASE_3_2"/>
    <property type="match status" value="2"/>
</dbReference>
<feature type="compositionally biased region" description="Low complexity" evidence="6">
    <location>
        <begin position="25"/>
        <end position="44"/>
    </location>
</feature>
<dbReference type="GO" id="GO:0005634">
    <property type="term" value="C:nucleus"/>
    <property type="evidence" value="ECO:0007669"/>
    <property type="project" value="TreeGrafter"/>
</dbReference>
<dbReference type="SMART" id="SM00535">
    <property type="entry name" value="RIBOc"/>
    <property type="match status" value="1"/>
</dbReference>
<keyword evidence="3" id="KW-0378">Hydrolase</keyword>
<dbReference type="PANTHER" id="PTHR14950">
    <property type="entry name" value="DICER-RELATED"/>
    <property type="match status" value="1"/>
</dbReference>
<keyword evidence="5" id="KW-0067">ATP-binding</keyword>
<dbReference type="Gene3D" id="1.10.1520.10">
    <property type="entry name" value="Ribonuclease III domain"/>
    <property type="match status" value="2"/>
</dbReference>